<feature type="transmembrane region" description="Helical" evidence="8">
    <location>
        <begin position="317"/>
        <end position="335"/>
    </location>
</feature>
<feature type="transmembrane region" description="Helical" evidence="8">
    <location>
        <begin position="344"/>
        <end position="369"/>
    </location>
</feature>
<feature type="transmembrane region" description="Helical" evidence="8">
    <location>
        <begin position="257"/>
        <end position="279"/>
    </location>
</feature>
<dbReference type="InterPro" id="IPR050297">
    <property type="entry name" value="LipidA_mod_glycosyltrf_83"/>
</dbReference>
<keyword evidence="6 8" id="KW-1133">Transmembrane helix</keyword>
<evidence type="ECO:0000313" key="10">
    <source>
        <dbReference type="EMBL" id="RFB04769.1"/>
    </source>
</evidence>
<evidence type="ECO:0000256" key="2">
    <source>
        <dbReference type="ARBA" id="ARBA00022475"/>
    </source>
</evidence>
<dbReference type="GO" id="GO:0016763">
    <property type="term" value="F:pentosyltransferase activity"/>
    <property type="evidence" value="ECO:0007669"/>
    <property type="project" value="TreeGrafter"/>
</dbReference>
<keyword evidence="7 8" id="KW-0472">Membrane</keyword>
<sequence>MIENIRKALAVMEDRPTLTVLIAVGAVTFLRLVLLFLYQTSLGPDEAQYWFWGQELDWGYYSKPPVIAWSIALTTGLFGDHVWAVRFLSPLMIGAMALCLYGVGRKLYGDRVAIWAAMLWLFLPAIMLGSTMITTDVPLLLCWSAALFCLVGLAETPKEQGTWWAVGLGAAIGMGFLSKYAMIYFPLGWVIALVLSPYARRTFRPGKIALALLVAAVIFAPNIWWNFANGLQTLSHTADNANWSGQLAHPDELLDFVAGQFGVAGPIIFGAFLFGLFTLRRRLLLDGKGRDLFLLSFILPPLIIICVQAFLSRAHANWAMAAYPAMTVLLPAWFLRREGGKGVWVLRSSLGLHVVIGLFFTAVLLNFSLADAMGMSKSVKRLRGWEQQGAELLQSVQGYDAVITDEREFAAHLNWEWRGKDHPPMMVADLNNRPDNTYEYVFAFEPKTDGNYILLRPWAVGFCWYVGRFETIDLVGTNFIDLHDERRGRPERTIELFEVTGYDPDSLGGCHGRS</sequence>
<feature type="transmembrane region" description="Helical" evidence="8">
    <location>
        <begin position="20"/>
        <end position="38"/>
    </location>
</feature>
<dbReference type="PANTHER" id="PTHR33908:SF11">
    <property type="entry name" value="MEMBRANE PROTEIN"/>
    <property type="match status" value="1"/>
</dbReference>
<name>A0A371RH53_9PROT</name>
<organism evidence="10 11">
    <name type="scientific">Parvularcula marina</name>
    <dbReference type="NCBI Taxonomy" id="2292771"/>
    <lineage>
        <taxon>Bacteria</taxon>
        <taxon>Pseudomonadati</taxon>
        <taxon>Pseudomonadota</taxon>
        <taxon>Alphaproteobacteria</taxon>
        <taxon>Parvularculales</taxon>
        <taxon>Parvularculaceae</taxon>
        <taxon>Parvularcula</taxon>
    </lineage>
</organism>
<dbReference type="InterPro" id="IPR038731">
    <property type="entry name" value="RgtA/B/C-like"/>
</dbReference>
<evidence type="ECO:0000256" key="5">
    <source>
        <dbReference type="ARBA" id="ARBA00022692"/>
    </source>
</evidence>
<dbReference type="OrthoDB" id="9811222at2"/>
<dbReference type="PANTHER" id="PTHR33908">
    <property type="entry name" value="MANNOSYLTRANSFERASE YKCB-RELATED"/>
    <property type="match status" value="1"/>
</dbReference>
<keyword evidence="3" id="KW-0328">Glycosyltransferase</keyword>
<evidence type="ECO:0000256" key="6">
    <source>
        <dbReference type="ARBA" id="ARBA00022989"/>
    </source>
</evidence>
<comment type="subcellular location">
    <subcellularLocation>
        <location evidence="1">Cell membrane</location>
        <topology evidence="1">Multi-pass membrane protein</topology>
    </subcellularLocation>
</comment>
<evidence type="ECO:0000256" key="8">
    <source>
        <dbReference type="SAM" id="Phobius"/>
    </source>
</evidence>
<dbReference type="InParanoid" id="A0A371RH53"/>
<evidence type="ECO:0000256" key="1">
    <source>
        <dbReference type="ARBA" id="ARBA00004651"/>
    </source>
</evidence>
<dbReference type="GO" id="GO:0005886">
    <property type="term" value="C:plasma membrane"/>
    <property type="evidence" value="ECO:0007669"/>
    <property type="project" value="UniProtKB-SubCell"/>
</dbReference>
<feature type="transmembrane region" description="Helical" evidence="8">
    <location>
        <begin position="291"/>
        <end position="311"/>
    </location>
</feature>
<keyword evidence="11" id="KW-1185">Reference proteome</keyword>
<dbReference type="EMBL" id="QUQO01000001">
    <property type="protein sequence ID" value="RFB04769.1"/>
    <property type="molecule type" value="Genomic_DNA"/>
</dbReference>
<reference evidence="10 11" key="1">
    <citation type="submission" date="2018-08" db="EMBL/GenBank/DDBJ databases">
        <title>Parvularcula sp. SM1705, isolated from surface water of the South Sea China.</title>
        <authorList>
            <person name="Sun L."/>
        </authorList>
    </citation>
    <scope>NUCLEOTIDE SEQUENCE [LARGE SCALE GENOMIC DNA]</scope>
    <source>
        <strain evidence="10 11">SM1705</strain>
    </source>
</reference>
<keyword evidence="5 8" id="KW-0812">Transmembrane</keyword>
<accession>A0A371RH53</accession>
<evidence type="ECO:0000313" key="11">
    <source>
        <dbReference type="Proteomes" id="UP000264589"/>
    </source>
</evidence>
<dbReference type="RefSeq" id="WP_116391402.1">
    <property type="nucleotide sequence ID" value="NZ_QUQO01000001.1"/>
</dbReference>
<evidence type="ECO:0000256" key="3">
    <source>
        <dbReference type="ARBA" id="ARBA00022676"/>
    </source>
</evidence>
<feature type="transmembrane region" description="Helical" evidence="8">
    <location>
        <begin position="183"/>
        <end position="199"/>
    </location>
</feature>
<feature type="transmembrane region" description="Helical" evidence="8">
    <location>
        <begin position="83"/>
        <end position="103"/>
    </location>
</feature>
<gene>
    <name evidence="10" type="ORF">DX908_05420</name>
</gene>
<comment type="caution">
    <text evidence="10">The sequence shown here is derived from an EMBL/GenBank/DDBJ whole genome shotgun (WGS) entry which is preliminary data.</text>
</comment>
<protein>
    <submittedName>
        <fullName evidence="10">Phospholipid carrier-dependent glycosyltransferase</fullName>
    </submittedName>
</protein>
<evidence type="ECO:0000256" key="7">
    <source>
        <dbReference type="ARBA" id="ARBA00023136"/>
    </source>
</evidence>
<feature type="transmembrane region" description="Helical" evidence="8">
    <location>
        <begin position="112"/>
        <end position="131"/>
    </location>
</feature>
<dbReference type="AlphaFoldDB" id="A0A371RH53"/>
<keyword evidence="4 10" id="KW-0808">Transferase</keyword>
<feature type="transmembrane region" description="Helical" evidence="8">
    <location>
        <begin position="208"/>
        <end position="227"/>
    </location>
</feature>
<dbReference type="GO" id="GO:0009103">
    <property type="term" value="P:lipopolysaccharide biosynthetic process"/>
    <property type="evidence" value="ECO:0007669"/>
    <property type="project" value="UniProtKB-ARBA"/>
</dbReference>
<keyword evidence="2" id="KW-1003">Cell membrane</keyword>
<dbReference type="Pfam" id="PF13231">
    <property type="entry name" value="PMT_2"/>
    <property type="match status" value="1"/>
</dbReference>
<evidence type="ECO:0000259" key="9">
    <source>
        <dbReference type="Pfam" id="PF13231"/>
    </source>
</evidence>
<feature type="transmembrane region" description="Helical" evidence="8">
    <location>
        <begin position="161"/>
        <end position="177"/>
    </location>
</feature>
<proteinExistence type="predicted"/>
<feature type="domain" description="Glycosyltransferase RgtA/B/C/D-like" evidence="9">
    <location>
        <begin position="62"/>
        <end position="225"/>
    </location>
</feature>
<feature type="transmembrane region" description="Helical" evidence="8">
    <location>
        <begin position="137"/>
        <end position="154"/>
    </location>
</feature>
<dbReference type="Proteomes" id="UP000264589">
    <property type="component" value="Unassembled WGS sequence"/>
</dbReference>
<evidence type="ECO:0000256" key="4">
    <source>
        <dbReference type="ARBA" id="ARBA00022679"/>
    </source>
</evidence>